<dbReference type="Proteomes" id="UP000199028">
    <property type="component" value="Unassembled WGS sequence"/>
</dbReference>
<dbReference type="AlphaFoldDB" id="A0A1H9XZS6"/>
<organism evidence="1 2">
    <name type="scientific">Lentzea flaviverrucosa</name>
    <dbReference type="NCBI Taxonomy" id="200379"/>
    <lineage>
        <taxon>Bacteria</taxon>
        <taxon>Bacillati</taxon>
        <taxon>Actinomycetota</taxon>
        <taxon>Actinomycetes</taxon>
        <taxon>Pseudonocardiales</taxon>
        <taxon>Pseudonocardiaceae</taxon>
        <taxon>Lentzea</taxon>
    </lineage>
</organism>
<proteinExistence type="predicted"/>
<dbReference type="RefSeq" id="WP_090074459.1">
    <property type="nucleotide sequence ID" value="NZ_FOFT01000027.1"/>
</dbReference>
<evidence type="ECO:0000313" key="2">
    <source>
        <dbReference type="Proteomes" id="UP000199028"/>
    </source>
</evidence>
<sequence>MPSYIVKTVKPGDVVTVRVQHSAYGVRHNVVGKLRRVRITATGARVHTPDGKRALPGREFTYREASVFARSGANGEPELWVESFDHLPDRKAGPALPSASPLPECCALPMRLDQGTQAWICRTESWHIRPFYPDGADPEAISRVVDLLNTTLPDSRGKWYAVSDSPEKHDYAVRTSGHWREISLWLLTPLGARGVRNMTVVAPRVSKGVPVAGVALKDVAGQIAELLNSGNATGQAWWYAREDPMSPSADRSRLLARLSVSLLTEPAARAAGLL</sequence>
<gene>
    <name evidence="1" type="ORF">SAMN05216195_1279</name>
</gene>
<evidence type="ECO:0000313" key="1">
    <source>
        <dbReference type="EMBL" id="SES51193.1"/>
    </source>
</evidence>
<accession>A0A1H9XZS6</accession>
<dbReference type="EMBL" id="FOFT01000027">
    <property type="protein sequence ID" value="SES51193.1"/>
    <property type="molecule type" value="Genomic_DNA"/>
</dbReference>
<reference evidence="2" key="1">
    <citation type="submission" date="2016-10" db="EMBL/GenBank/DDBJ databases">
        <authorList>
            <person name="Varghese N."/>
            <person name="Submissions S."/>
        </authorList>
    </citation>
    <scope>NUCLEOTIDE SEQUENCE [LARGE SCALE GENOMIC DNA]</scope>
    <source>
        <strain evidence="2">CGMCC 4.578</strain>
    </source>
</reference>
<name>A0A1H9XZS6_9PSEU</name>
<protein>
    <submittedName>
        <fullName evidence="1">Uncharacterized protein</fullName>
    </submittedName>
</protein>
<keyword evidence="2" id="KW-1185">Reference proteome</keyword>